<accession>A0A4S2MMA2</accession>
<dbReference type="InParanoid" id="A0A4S2MMA2"/>
<evidence type="ECO:0000313" key="2">
    <source>
        <dbReference type="Proteomes" id="UP000298138"/>
    </source>
</evidence>
<organism evidence="1 2">
    <name type="scientific">Ascodesmis nigricans</name>
    <dbReference type="NCBI Taxonomy" id="341454"/>
    <lineage>
        <taxon>Eukaryota</taxon>
        <taxon>Fungi</taxon>
        <taxon>Dikarya</taxon>
        <taxon>Ascomycota</taxon>
        <taxon>Pezizomycotina</taxon>
        <taxon>Pezizomycetes</taxon>
        <taxon>Pezizales</taxon>
        <taxon>Ascodesmidaceae</taxon>
        <taxon>Ascodesmis</taxon>
    </lineage>
</organism>
<evidence type="ECO:0000313" key="1">
    <source>
        <dbReference type="EMBL" id="TGZ78065.1"/>
    </source>
</evidence>
<dbReference type="EMBL" id="ML220146">
    <property type="protein sequence ID" value="TGZ78065.1"/>
    <property type="molecule type" value="Genomic_DNA"/>
</dbReference>
<protein>
    <submittedName>
        <fullName evidence="1">Uncharacterized protein</fullName>
    </submittedName>
</protein>
<dbReference type="Proteomes" id="UP000298138">
    <property type="component" value="Unassembled WGS sequence"/>
</dbReference>
<reference evidence="1 2" key="1">
    <citation type="submission" date="2019-04" db="EMBL/GenBank/DDBJ databases">
        <title>Comparative genomics and transcriptomics to analyze fruiting body development in filamentous ascomycetes.</title>
        <authorList>
            <consortium name="DOE Joint Genome Institute"/>
            <person name="Lutkenhaus R."/>
            <person name="Traeger S."/>
            <person name="Breuer J."/>
            <person name="Kuo A."/>
            <person name="Lipzen A."/>
            <person name="Pangilinan J."/>
            <person name="Dilworth D."/>
            <person name="Sandor L."/>
            <person name="Poggeler S."/>
            <person name="Barry K."/>
            <person name="Grigoriev I.V."/>
            <person name="Nowrousian M."/>
        </authorList>
    </citation>
    <scope>NUCLEOTIDE SEQUENCE [LARGE SCALE GENOMIC DNA]</scope>
    <source>
        <strain evidence="1 2">CBS 389.68</strain>
    </source>
</reference>
<dbReference type="AlphaFoldDB" id="A0A4S2MMA2"/>
<sequence length="249" mass="28222">MSQNPLAYDPRIELTQIPTDALHDSLMSLLQTTATSEPGLPAAALLDLHRRIVDHLFLTAFSDTPSFQTVFHHLFPLNPSSPILDPATPPSPEAQQELNQKLVTLINAYDRLGRRQLLSMLHSIYGRRLPYPMFTGIHEQLLLDIPYRIYREKISAPGGTVEVEVDGGLMHPRLWHVLNCFIDHHVELFAPVRITLVDEMGLLRVYFEEEKEEEREVGVTGRVSVGARVVKHCALGREEWVGYLVEGFD</sequence>
<gene>
    <name evidence="1" type="ORF">EX30DRAFT_351405</name>
</gene>
<keyword evidence="2" id="KW-1185">Reference proteome</keyword>
<proteinExistence type="predicted"/>
<name>A0A4S2MMA2_9PEZI</name>